<dbReference type="InterPro" id="IPR015151">
    <property type="entry name" value="B-adaptin_app_sub_C"/>
</dbReference>
<sequence length="825" mass="89580">MNTTATSRSAFPGPSQSHNQPQPGGNGSVDPAATNNNVKAGAGDSYFVDAKKGEVNELRTLLRTFSLEKTLTRKREIIKKVIAYMTLGIDVSRLLPDMLLVIETRDLVIKKMVYLYLCTYASTSEEVAIMCINTLMKDCSNDDPMVRGLALRSLTSLRLKSVVEYVMEPLRKSLDDANAYVRKTAVLGVLKLHDLSHPVTTFLPRLTELLDDSDPAVVSNCISVLNELNADTGGMEVTRDVMLKLLNRLGTFNEFGLAEVLNLLCRYTPTDKNETFQIMNLLDPVLRTSNSGSVLAVIKSFLHLTNTMEELRPMVYERVKPPILTLIAGGGPEQIYVLLKHVKYLCEANPGMFDNEYRQLYVRYNEPTSIKYLKLSILPKLASADTAVDIITELCEYVSENDIRMAKLAIEAIAKVATERACQGTTAGGIGEIVTGKLVELCSLDGGPVSSAAACALKDVLRAHPNSRFSVAPVLGRCLKLGGEEKGKASLVWMIGEFGDIVIEAPYVLEKLVDSWDENEELVKLSLLTACVKLFFKRPPEMQAILGRLLTHATNDVSSQDLHDRALLYYRLLKAGPEKAEKVVNGGEQVIEPSKGFAEDDEEATIKALREEFNTLSIVYGSKSAHFIGEQYRLGSANSVAEITDAFANTSVAPIQPDVTAAPTQPTPEPPQSNDDAYADLLGFADSPPTPPSASVPAAAPQTSAMNLNKSFAIDGGKFQGMWQSLPEASSSMSAMSKNYTVGEIDGLLTGVGILTMASGEMDAEFKFFLYAQDVDTGSVYLLQLVIDKMCEPRVCSLSIKTDTGGEGAEVVAKMLGGVLGNAGM</sequence>
<keyword evidence="4 6" id="KW-0653">Protein transport</keyword>
<dbReference type="GO" id="GO:0030131">
    <property type="term" value="C:clathrin adaptor complex"/>
    <property type="evidence" value="ECO:0007669"/>
    <property type="project" value="InterPro"/>
</dbReference>
<name>A0A9W7KVH5_9STRA</name>
<evidence type="ECO:0000256" key="4">
    <source>
        <dbReference type="ARBA" id="ARBA00022927"/>
    </source>
</evidence>
<dbReference type="OrthoDB" id="10254310at2759"/>
<dbReference type="AlphaFoldDB" id="A0A9W7KVH5"/>
<dbReference type="Gene3D" id="1.25.10.10">
    <property type="entry name" value="Leucine-rich Repeat Variant"/>
    <property type="match status" value="1"/>
</dbReference>
<comment type="caution">
    <text evidence="9">The sequence shown here is derived from an EMBL/GenBank/DDBJ whole genome shotgun (WGS) entry which is preliminary data.</text>
</comment>
<keyword evidence="5 6" id="KW-0472">Membrane</keyword>
<feature type="domain" description="Beta-adaptin appendage C-terminal subdomain" evidence="8">
    <location>
        <begin position="706"/>
        <end position="821"/>
    </location>
</feature>
<reference evidence="10" key="1">
    <citation type="journal article" date="2023" name="Commun. Biol.">
        <title>Genome analysis of Parmales, the sister group of diatoms, reveals the evolutionary specialization of diatoms from phago-mixotrophs to photoautotrophs.</title>
        <authorList>
            <person name="Ban H."/>
            <person name="Sato S."/>
            <person name="Yoshikawa S."/>
            <person name="Yamada K."/>
            <person name="Nakamura Y."/>
            <person name="Ichinomiya M."/>
            <person name="Sato N."/>
            <person name="Blanc-Mathieu R."/>
            <person name="Endo H."/>
            <person name="Kuwata A."/>
            <person name="Ogata H."/>
        </authorList>
    </citation>
    <scope>NUCLEOTIDE SEQUENCE [LARGE SCALE GENOMIC DNA]</scope>
    <source>
        <strain evidence="10">NIES 3700</strain>
    </source>
</reference>
<dbReference type="GO" id="GO:0012505">
    <property type="term" value="C:endomembrane system"/>
    <property type="evidence" value="ECO:0007669"/>
    <property type="project" value="UniProtKB-SubCell"/>
</dbReference>
<evidence type="ECO:0000259" key="8">
    <source>
        <dbReference type="SMART" id="SM01020"/>
    </source>
</evidence>
<evidence type="ECO:0000256" key="7">
    <source>
        <dbReference type="SAM" id="MobiDB-lite"/>
    </source>
</evidence>
<evidence type="ECO:0000313" key="10">
    <source>
        <dbReference type="Proteomes" id="UP001165122"/>
    </source>
</evidence>
<dbReference type="InterPro" id="IPR016342">
    <property type="entry name" value="AP_complex_bsu_1_2_4"/>
</dbReference>
<comment type="similarity">
    <text evidence="2 6">Belongs to the adaptor complexes large subunit family.</text>
</comment>
<evidence type="ECO:0000313" key="9">
    <source>
        <dbReference type="EMBL" id="GMI12786.1"/>
    </source>
</evidence>
<dbReference type="InterPro" id="IPR002553">
    <property type="entry name" value="Clathrin/coatomer_adapt-like_N"/>
</dbReference>
<feature type="compositionally biased region" description="Polar residues" evidence="7">
    <location>
        <begin position="1"/>
        <end position="23"/>
    </location>
</feature>
<dbReference type="InterPro" id="IPR016024">
    <property type="entry name" value="ARM-type_fold"/>
</dbReference>
<gene>
    <name evidence="9" type="ORF">TrLO_g516</name>
</gene>
<dbReference type="Proteomes" id="UP001165122">
    <property type="component" value="Unassembled WGS sequence"/>
</dbReference>
<dbReference type="SMART" id="SM01020">
    <property type="entry name" value="B2-adapt-app_C"/>
    <property type="match status" value="1"/>
</dbReference>
<dbReference type="InterPro" id="IPR012295">
    <property type="entry name" value="TBP_dom_sf"/>
</dbReference>
<comment type="subcellular location">
    <subcellularLocation>
        <location evidence="1">Endomembrane system</location>
    </subcellularLocation>
</comment>
<evidence type="ECO:0000256" key="2">
    <source>
        <dbReference type="ARBA" id="ARBA00006613"/>
    </source>
</evidence>
<evidence type="ECO:0000256" key="6">
    <source>
        <dbReference type="PIRNR" id="PIRNR002291"/>
    </source>
</evidence>
<dbReference type="PANTHER" id="PTHR11134">
    <property type="entry name" value="ADAPTOR COMPLEX SUBUNIT BETA FAMILY MEMBER"/>
    <property type="match status" value="1"/>
</dbReference>
<dbReference type="GO" id="GO:0016192">
    <property type="term" value="P:vesicle-mediated transport"/>
    <property type="evidence" value="ECO:0007669"/>
    <property type="project" value="InterPro"/>
</dbReference>
<protein>
    <recommendedName>
        <fullName evidence="6">AP complex subunit beta</fullName>
    </recommendedName>
</protein>
<dbReference type="Pfam" id="PF01602">
    <property type="entry name" value="Adaptin_N"/>
    <property type="match status" value="1"/>
</dbReference>
<evidence type="ECO:0000256" key="5">
    <source>
        <dbReference type="ARBA" id="ARBA00023136"/>
    </source>
</evidence>
<accession>A0A9W7KVH5</accession>
<dbReference type="InterPro" id="IPR026739">
    <property type="entry name" value="AP_beta"/>
</dbReference>
<dbReference type="GO" id="GO:0006886">
    <property type="term" value="P:intracellular protein transport"/>
    <property type="evidence" value="ECO:0007669"/>
    <property type="project" value="InterPro"/>
</dbReference>
<dbReference type="EMBL" id="BRXW01000181">
    <property type="protein sequence ID" value="GMI12786.1"/>
    <property type="molecule type" value="Genomic_DNA"/>
</dbReference>
<evidence type="ECO:0000256" key="3">
    <source>
        <dbReference type="ARBA" id="ARBA00022448"/>
    </source>
</evidence>
<dbReference type="Gene3D" id="3.30.310.10">
    <property type="entry name" value="TATA-Binding Protein"/>
    <property type="match status" value="1"/>
</dbReference>
<organism evidence="9 10">
    <name type="scientific">Triparma laevis f. longispina</name>
    <dbReference type="NCBI Taxonomy" id="1714387"/>
    <lineage>
        <taxon>Eukaryota</taxon>
        <taxon>Sar</taxon>
        <taxon>Stramenopiles</taxon>
        <taxon>Ochrophyta</taxon>
        <taxon>Bolidophyceae</taxon>
        <taxon>Parmales</taxon>
        <taxon>Triparmaceae</taxon>
        <taxon>Triparma</taxon>
    </lineage>
</organism>
<keyword evidence="3 6" id="KW-0813">Transport</keyword>
<dbReference type="InterPro" id="IPR011989">
    <property type="entry name" value="ARM-like"/>
</dbReference>
<dbReference type="SUPFAM" id="SSF48371">
    <property type="entry name" value="ARM repeat"/>
    <property type="match status" value="1"/>
</dbReference>
<dbReference type="PIRSF" id="PIRSF002291">
    <property type="entry name" value="AP_complex_beta"/>
    <property type="match status" value="1"/>
</dbReference>
<feature type="region of interest" description="Disordered" evidence="7">
    <location>
        <begin position="1"/>
        <end position="35"/>
    </location>
</feature>
<evidence type="ECO:0000256" key="1">
    <source>
        <dbReference type="ARBA" id="ARBA00004308"/>
    </source>
</evidence>
<feature type="region of interest" description="Disordered" evidence="7">
    <location>
        <begin position="655"/>
        <end position="677"/>
    </location>
</feature>
<dbReference type="GO" id="GO:0030276">
    <property type="term" value="F:clathrin binding"/>
    <property type="evidence" value="ECO:0007669"/>
    <property type="project" value="InterPro"/>
</dbReference>
<dbReference type="Pfam" id="PF09066">
    <property type="entry name" value="B2-adapt-app_C"/>
    <property type="match status" value="1"/>
</dbReference>
<keyword evidence="10" id="KW-1185">Reference proteome</keyword>
<proteinExistence type="inferred from homology"/>